<dbReference type="RefSeq" id="WP_157086106.1">
    <property type="nucleotide sequence ID" value="NZ_CP136137.1"/>
</dbReference>
<name>A0ABZ2U506_9ACTN</name>
<dbReference type="EMBL" id="CP136137">
    <property type="protein sequence ID" value="WYY08833.1"/>
    <property type="molecule type" value="Genomic_DNA"/>
</dbReference>
<accession>A0ABZ2U506</accession>
<sequence length="54" mass="6033">MLAVLTAVSALINVPTTTIPKFPRELNRLLVAFSPERQGMPTNADDLRHFVAWI</sequence>
<proteinExistence type="predicted"/>
<organism evidence="1 2">
    <name type="scientific">Gordonia hydrophobica</name>
    <dbReference type="NCBI Taxonomy" id="40516"/>
    <lineage>
        <taxon>Bacteria</taxon>
        <taxon>Bacillati</taxon>
        <taxon>Actinomycetota</taxon>
        <taxon>Actinomycetes</taxon>
        <taxon>Mycobacteriales</taxon>
        <taxon>Gordoniaceae</taxon>
        <taxon>Gordonia</taxon>
    </lineage>
</organism>
<keyword evidence="2" id="KW-1185">Reference proteome</keyword>
<protein>
    <submittedName>
        <fullName evidence="1">Uncharacterized protein</fullName>
    </submittedName>
</protein>
<gene>
    <name evidence="1" type="ORF">RVF87_07185</name>
</gene>
<evidence type="ECO:0000313" key="1">
    <source>
        <dbReference type="EMBL" id="WYY08833.1"/>
    </source>
</evidence>
<dbReference type="Proteomes" id="UP001479933">
    <property type="component" value="Chromosome"/>
</dbReference>
<reference evidence="1 2" key="1">
    <citation type="journal article" date="2023" name="Virus Evol.">
        <title>Computational host range prediction-The good, the bad, and the ugly.</title>
        <authorList>
            <person name="Howell A.A."/>
            <person name="Versoza C.J."/>
            <person name="Pfeifer S.P."/>
        </authorList>
    </citation>
    <scope>NUCLEOTIDE SEQUENCE [LARGE SCALE GENOMIC DNA]</scope>
    <source>
        <strain evidence="1 2">1610/1b</strain>
    </source>
</reference>
<evidence type="ECO:0000313" key="2">
    <source>
        <dbReference type="Proteomes" id="UP001479933"/>
    </source>
</evidence>